<keyword evidence="3" id="KW-0479">Metal-binding</keyword>
<protein>
    <submittedName>
        <fullName evidence="7">Unnamed protein product</fullName>
    </submittedName>
</protein>
<sequence length="373" mass="39811">MSTMKALTYLGPQSIKWQSVAKPVVLKATDVIGKILATTICGTDLHIWKGDVPESTEIAEKQKGRGLILGHEGIIQVESVGSAVKNFKPGDIAIASCISACGECHYCKNNLQAHCTQEGSSGWILGHEIDGTQAEYVRLPFGDHSLYHAPKGVSYDSLLMLSDILPTAYEVGVLSGDVKEGDSVAIVGIGPIGLSALISAKAKNPSEVIAIDMDDARLEVAKRYGATKTINPNKENVKEKVMEYTTAANANLSSLDAKKPGVDVAIECVGVPATFEMCEDLIAPGGAVANVGVHGKSVELKLQDLWIKNIKITTGLVSAYSTAELLQKVTSGEIDPAPLVTHHFKLNEIEKAYDIFKNAAENKAIKMVLTNEE</sequence>
<dbReference type="EMBL" id="BSXU01002376">
    <property type="protein sequence ID" value="GMG36937.1"/>
    <property type="molecule type" value="Genomic_DNA"/>
</dbReference>
<comment type="caution">
    <text evidence="7">The sequence shown here is derived from an EMBL/GenBank/DDBJ whole genome shotgun (WGS) entry which is preliminary data.</text>
</comment>
<organism evidence="7 8">
    <name type="scientific">Ambrosiozyma monospora</name>
    <name type="common">Yeast</name>
    <name type="synonym">Endomycopsis monosporus</name>
    <dbReference type="NCBI Taxonomy" id="43982"/>
    <lineage>
        <taxon>Eukaryota</taxon>
        <taxon>Fungi</taxon>
        <taxon>Dikarya</taxon>
        <taxon>Ascomycota</taxon>
        <taxon>Saccharomycotina</taxon>
        <taxon>Pichiomycetes</taxon>
        <taxon>Pichiales</taxon>
        <taxon>Pichiaceae</taxon>
        <taxon>Ambrosiozyma</taxon>
    </lineage>
</organism>
<reference evidence="7" key="1">
    <citation type="submission" date="2023-04" db="EMBL/GenBank/DDBJ databases">
        <title>Ambrosiozyma monospora NBRC 1965.</title>
        <authorList>
            <person name="Ichikawa N."/>
            <person name="Sato H."/>
            <person name="Tonouchi N."/>
        </authorList>
    </citation>
    <scope>NUCLEOTIDE SEQUENCE</scope>
    <source>
        <strain evidence="7">NBRC 1965</strain>
    </source>
</reference>
<evidence type="ECO:0000313" key="7">
    <source>
        <dbReference type="EMBL" id="GMG36937.1"/>
    </source>
</evidence>
<dbReference type="InterPro" id="IPR013149">
    <property type="entry name" value="ADH-like_C"/>
</dbReference>
<dbReference type="PANTHER" id="PTHR42813">
    <property type="entry name" value="ZINC-TYPE ALCOHOL DEHYDROGENASE-LIKE"/>
    <property type="match status" value="1"/>
</dbReference>
<dbReference type="SUPFAM" id="SSF51735">
    <property type="entry name" value="NAD(P)-binding Rossmann-fold domains"/>
    <property type="match status" value="1"/>
</dbReference>
<evidence type="ECO:0000259" key="6">
    <source>
        <dbReference type="Pfam" id="PF08240"/>
    </source>
</evidence>
<evidence type="ECO:0000256" key="3">
    <source>
        <dbReference type="ARBA" id="ARBA00022723"/>
    </source>
</evidence>
<dbReference type="Proteomes" id="UP001165063">
    <property type="component" value="Unassembled WGS sequence"/>
</dbReference>
<name>A0A9W7DHG9_AMBMO</name>
<keyword evidence="4" id="KW-0862">Zinc</keyword>
<evidence type="ECO:0000259" key="5">
    <source>
        <dbReference type="Pfam" id="PF00107"/>
    </source>
</evidence>
<feature type="domain" description="Alcohol dehydrogenase-like C-terminal" evidence="5">
    <location>
        <begin position="191"/>
        <end position="327"/>
    </location>
</feature>
<evidence type="ECO:0000256" key="2">
    <source>
        <dbReference type="ARBA" id="ARBA00008072"/>
    </source>
</evidence>
<dbReference type="GO" id="GO:0046872">
    <property type="term" value="F:metal ion binding"/>
    <property type="evidence" value="ECO:0007669"/>
    <property type="project" value="UniProtKB-KW"/>
</dbReference>
<dbReference type="OrthoDB" id="3941538at2759"/>
<comment type="cofactor">
    <cofactor evidence="1">
        <name>Zn(2+)</name>
        <dbReference type="ChEBI" id="CHEBI:29105"/>
    </cofactor>
</comment>
<dbReference type="InterPro" id="IPR011032">
    <property type="entry name" value="GroES-like_sf"/>
</dbReference>
<dbReference type="AlphaFoldDB" id="A0A9W7DHG9"/>
<gene>
    <name evidence="7" type="ORF">Amon01_000473400</name>
</gene>
<dbReference type="Pfam" id="PF08240">
    <property type="entry name" value="ADH_N"/>
    <property type="match status" value="1"/>
</dbReference>
<dbReference type="Gene3D" id="3.40.50.720">
    <property type="entry name" value="NAD(P)-binding Rossmann-like Domain"/>
    <property type="match status" value="1"/>
</dbReference>
<dbReference type="CDD" id="cd08286">
    <property type="entry name" value="FDH_like_ADH2"/>
    <property type="match status" value="1"/>
</dbReference>
<keyword evidence="8" id="KW-1185">Reference proteome</keyword>
<dbReference type="InterPro" id="IPR013154">
    <property type="entry name" value="ADH-like_N"/>
</dbReference>
<proteinExistence type="inferred from homology"/>
<evidence type="ECO:0000313" key="8">
    <source>
        <dbReference type="Proteomes" id="UP001165063"/>
    </source>
</evidence>
<comment type="similarity">
    <text evidence="2">Belongs to the zinc-containing alcohol dehydrogenase family.</text>
</comment>
<accession>A0A9W7DHG9</accession>
<evidence type="ECO:0000256" key="4">
    <source>
        <dbReference type="ARBA" id="ARBA00022833"/>
    </source>
</evidence>
<dbReference type="SUPFAM" id="SSF50129">
    <property type="entry name" value="GroES-like"/>
    <property type="match status" value="1"/>
</dbReference>
<dbReference type="Pfam" id="PF00107">
    <property type="entry name" value="ADH_zinc_N"/>
    <property type="match status" value="1"/>
</dbReference>
<evidence type="ECO:0000256" key="1">
    <source>
        <dbReference type="ARBA" id="ARBA00001947"/>
    </source>
</evidence>
<dbReference type="InterPro" id="IPR036291">
    <property type="entry name" value="NAD(P)-bd_dom_sf"/>
</dbReference>
<feature type="domain" description="Alcohol dehydrogenase-like N-terminal" evidence="6">
    <location>
        <begin position="28"/>
        <end position="141"/>
    </location>
</feature>
<dbReference type="Gene3D" id="3.90.180.10">
    <property type="entry name" value="Medium-chain alcohol dehydrogenases, catalytic domain"/>
    <property type="match status" value="1"/>
</dbReference>
<dbReference type="PANTHER" id="PTHR42813:SF4">
    <property type="entry name" value="NADP-DEPENDENT ISOPROPANOL DEHYDROGENASE"/>
    <property type="match status" value="1"/>
</dbReference>